<reference evidence="2" key="1">
    <citation type="submission" date="2017-10" db="EMBL/GenBank/DDBJ databases">
        <title>Rapid genome shrinkage in a self-fertile nematode reveals novel sperm competition proteins.</title>
        <authorList>
            <person name="Yin D."/>
            <person name="Schwarz E.M."/>
            <person name="Thomas C.G."/>
            <person name="Felde R.L."/>
            <person name="Korf I.F."/>
            <person name="Cutter A.D."/>
            <person name="Schartner C.M."/>
            <person name="Ralston E.J."/>
            <person name="Meyer B.J."/>
            <person name="Haag E.S."/>
        </authorList>
    </citation>
    <scope>NUCLEOTIDE SEQUENCE [LARGE SCALE GENOMIC DNA]</scope>
    <source>
        <strain evidence="2">JU1422</strain>
    </source>
</reference>
<organism evidence="1 2">
    <name type="scientific">Caenorhabditis nigoni</name>
    <dbReference type="NCBI Taxonomy" id="1611254"/>
    <lineage>
        <taxon>Eukaryota</taxon>
        <taxon>Metazoa</taxon>
        <taxon>Ecdysozoa</taxon>
        <taxon>Nematoda</taxon>
        <taxon>Chromadorea</taxon>
        <taxon>Rhabditida</taxon>
        <taxon>Rhabditina</taxon>
        <taxon>Rhabditomorpha</taxon>
        <taxon>Rhabditoidea</taxon>
        <taxon>Rhabditidae</taxon>
        <taxon>Peloderinae</taxon>
        <taxon>Caenorhabditis</taxon>
    </lineage>
</organism>
<dbReference type="Proteomes" id="UP000230233">
    <property type="component" value="Chromosome II"/>
</dbReference>
<keyword evidence="2" id="KW-1185">Reference proteome</keyword>
<protein>
    <submittedName>
        <fullName evidence="1">Uncharacterized protein</fullName>
    </submittedName>
</protein>
<evidence type="ECO:0000313" key="1">
    <source>
        <dbReference type="EMBL" id="PIC43263.1"/>
    </source>
</evidence>
<comment type="caution">
    <text evidence="1">The sequence shown here is derived from an EMBL/GenBank/DDBJ whole genome shotgun (WGS) entry which is preliminary data.</text>
</comment>
<dbReference type="EMBL" id="PDUG01000002">
    <property type="protein sequence ID" value="PIC43263.1"/>
    <property type="molecule type" value="Genomic_DNA"/>
</dbReference>
<proteinExistence type="predicted"/>
<gene>
    <name evidence="1" type="primary">Cnig_chr_II.g4060</name>
    <name evidence="1" type="ORF">B9Z55_004060</name>
</gene>
<sequence>MSSEDIKERTIESVIEDVLRSVKSGSLDYEIPKTSVYEKDYEKFPEIFEENFGLSNSGESGSSKAKTKKVRKTVKSENPNVILPFPEVDQLDVQFDIDSIHPTFFGPNGYKWENF</sequence>
<dbReference type="AlphaFoldDB" id="A0A2G5UUV2"/>
<accession>A0A2G5UUV2</accession>
<evidence type="ECO:0000313" key="2">
    <source>
        <dbReference type="Proteomes" id="UP000230233"/>
    </source>
</evidence>
<name>A0A2G5UUV2_9PELO</name>